<gene>
    <name evidence="2" type="ORF">FRC96_08845</name>
</gene>
<protein>
    <submittedName>
        <fullName evidence="2">Uncharacterized protein</fullName>
    </submittedName>
</protein>
<proteinExistence type="predicted"/>
<organism evidence="2 3">
    <name type="scientific">Lujinxingia vulgaris</name>
    <dbReference type="NCBI Taxonomy" id="2600176"/>
    <lineage>
        <taxon>Bacteria</taxon>
        <taxon>Deltaproteobacteria</taxon>
        <taxon>Bradymonadales</taxon>
        <taxon>Lujinxingiaceae</taxon>
        <taxon>Lujinxingia</taxon>
    </lineage>
</organism>
<dbReference type="EMBL" id="VOSL01000043">
    <property type="protein sequence ID" value="TXD36818.1"/>
    <property type="molecule type" value="Genomic_DNA"/>
</dbReference>
<feature type="chain" id="PRO_5022881772" evidence="1">
    <location>
        <begin position="24"/>
        <end position="187"/>
    </location>
</feature>
<evidence type="ECO:0000313" key="3">
    <source>
        <dbReference type="Proteomes" id="UP000321046"/>
    </source>
</evidence>
<dbReference type="OrthoDB" id="5504580at2"/>
<dbReference type="AlphaFoldDB" id="A0A5C6X4N7"/>
<feature type="signal peptide" evidence="1">
    <location>
        <begin position="1"/>
        <end position="23"/>
    </location>
</feature>
<comment type="caution">
    <text evidence="2">The sequence shown here is derived from an EMBL/GenBank/DDBJ whole genome shotgun (WGS) entry which is preliminary data.</text>
</comment>
<evidence type="ECO:0000256" key="1">
    <source>
        <dbReference type="SAM" id="SignalP"/>
    </source>
</evidence>
<name>A0A5C6X4N7_9DELT</name>
<evidence type="ECO:0000313" key="2">
    <source>
        <dbReference type="EMBL" id="TXD36818.1"/>
    </source>
</evidence>
<sequence length="187" mass="21042">MPRRLLFCLTLTSVALASTLSFAQTPLSEGESYAPQMAPMGELLVTTQFSRSPLNFPWERVSAREVGRDGRIDFEHVYDIPFSEVRTFVESAYLQRTEFVEVDPDAVPHTEVKQLRVIGMELGQSYARLNLGHPDVAPQFSVEMEADGRRTRVLIRNSTSNPFYSGFTPARAPFEPAGAAPINFRWN</sequence>
<dbReference type="RefSeq" id="WP_146974134.1">
    <property type="nucleotide sequence ID" value="NZ_VOSL01000043.1"/>
</dbReference>
<reference evidence="2 3" key="1">
    <citation type="submission" date="2019-08" db="EMBL/GenBank/DDBJ databases">
        <title>Bradymonadales sp. TMQ2.</title>
        <authorList>
            <person name="Liang Q."/>
        </authorList>
    </citation>
    <scope>NUCLEOTIDE SEQUENCE [LARGE SCALE GENOMIC DNA]</scope>
    <source>
        <strain evidence="2 3">TMQ2</strain>
    </source>
</reference>
<dbReference type="Proteomes" id="UP000321046">
    <property type="component" value="Unassembled WGS sequence"/>
</dbReference>
<keyword evidence="1" id="KW-0732">Signal</keyword>
<accession>A0A5C6X4N7</accession>